<evidence type="ECO:0000256" key="4">
    <source>
        <dbReference type="ARBA" id="ARBA00022695"/>
    </source>
</evidence>
<feature type="domain" description="MannoseP isomerase/GMP-like beta-helix" evidence="11">
    <location>
        <begin position="296"/>
        <end position="350"/>
    </location>
</feature>
<dbReference type="EMBL" id="BOPV01000001">
    <property type="protein sequence ID" value="GIL41439.1"/>
    <property type="molecule type" value="Genomic_DNA"/>
</dbReference>
<dbReference type="InterPro" id="IPR029044">
    <property type="entry name" value="Nucleotide-diphossugar_trans"/>
</dbReference>
<dbReference type="AlphaFoldDB" id="A0A8S8XHP8"/>
<evidence type="ECO:0000256" key="7">
    <source>
        <dbReference type="ARBA" id="ARBA00047343"/>
    </source>
</evidence>
<evidence type="ECO:0000256" key="8">
    <source>
        <dbReference type="RuleBase" id="RU004190"/>
    </source>
</evidence>
<dbReference type="CDD" id="cd02509">
    <property type="entry name" value="GDP-M1P_Guanylyltransferase"/>
    <property type="match status" value="1"/>
</dbReference>
<name>A0A8S8XHP8_9PROT</name>
<dbReference type="GO" id="GO:0005525">
    <property type="term" value="F:GTP binding"/>
    <property type="evidence" value="ECO:0007669"/>
    <property type="project" value="UniProtKB-KW"/>
</dbReference>
<evidence type="ECO:0000259" key="10">
    <source>
        <dbReference type="Pfam" id="PF01050"/>
    </source>
</evidence>
<dbReference type="InterPro" id="IPR049577">
    <property type="entry name" value="GMPP_N"/>
</dbReference>
<dbReference type="InterPro" id="IPR011051">
    <property type="entry name" value="RmlC_Cupin_sf"/>
</dbReference>
<evidence type="ECO:0000256" key="6">
    <source>
        <dbReference type="ARBA" id="ARBA00023134"/>
    </source>
</evidence>
<keyword evidence="4" id="KW-0548">Nucleotidyltransferase</keyword>
<evidence type="ECO:0000313" key="13">
    <source>
        <dbReference type="Proteomes" id="UP000681075"/>
    </source>
</evidence>
<dbReference type="SUPFAM" id="SSF51182">
    <property type="entry name" value="RmlC-like cupins"/>
    <property type="match status" value="1"/>
</dbReference>
<keyword evidence="3" id="KW-0808">Transferase</keyword>
<dbReference type="InterPro" id="IPR005835">
    <property type="entry name" value="NTP_transferase_dom"/>
</dbReference>
<reference evidence="12" key="1">
    <citation type="submission" date="2021-02" db="EMBL/GenBank/DDBJ databases">
        <title>Genome sequence of Rhodospirillales sp. strain TMPK1 isolated from soil.</title>
        <authorList>
            <person name="Nakai R."/>
            <person name="Kusada H."/>
            <person name="Tamaki H."/>
        </authorList>
    </citation>
    <scope>NUCLEOTIDE SEQUENCE</scope>
    <source>
        <strain evidence="12">TMPK1</strain>
    </source>
</reference>
<dbReference type="InterPro" id="IPR054566">
    <property type="entry name" value="ManC/GMP-like_b-helix"/>
</dbReference>
<comment type="catalytic activity">
    <reaction evidence="7">
        <text>alpha-D-mannose 1-phosphate + GTP + H(+) = GDP-alpha-D-mannose + diphosphate</text>
        <dbReference type="Rhea" id="RHEA:15229"/>
        <dbReference type="ChEBI" id="CHEBI:15378"/>
        <dbReference type="ChEBI" id="CHEBI:33019"/>
        <dbReference type="ChEBI" id="CHEBI:37565"/>
        <dbReference type="ChEBI" id="CHEBI:57527"/>
        <dbReference type="ChEBI" id="CHEBI:58409"/>
        <dbReference type="EC" id="2.7.7.13"/>
    </reaction>
</comment>
<evidence type="ECO:0000313" key="12">
    <source>
        <dbReference type="EMBL" id="GIL41439.1"/>
    </source>
</evidence>
<dbReference type="Proteomes" id="UP000681075">
    <property type="component" value="Unassembled WGS sequence"/>
</dbReference>
<evidence type="ECO:0000256" key="1">
    <source>
        <dbReference type="ARBA" id="ARBA00006115"/>
    </source>
</evidence>
<feature type="domain" description="Nucleotidyl transferase" evidence="9">
    <location>
        <begin position="7"/>
        <end position="288"/>
    </location>
</feature>
<dbReference type="Pfam" id="PF00483">
    <property type="entry name" value="NTP_transferase"/>
    <property type="match status" value="1"/>
</dbReference>
<dbReference type="Pfam" id="PF01050">
    <property type="entry name" value="MannoseP_isomer"/>
    <property type="match status" value="1"/>
</dbReference>
<keyword evidence="5" id="KW-0547">Nucleotide-binding</keyword>
<dbReference type="RefSeq" id="WP_420244922.1">
    <property type="nucleotide sequence ID" value="NZ_BOPV01000001.1"/>
</dbReference>
<evidence type="ECO:0000256" key="3">
    <source>
        <dbReference type="ARBA" id="ARBA00022679"/>
    </source>
</evidence>
<organism evidence="12 13">
    <name type="scientific">Roseiterribacter gracilis</name>
    <dbReference type="NCBI Taxonomy" id="2812848"/>
    <lineage>
        <taxon>Bacteria</taxon>
        <taxon>Pseudomonadati</taxon>
        <taxon>Pseudomonadota</taxon>
        <taxon>Alphaproteobacteria</taxon>
        <taxon>Rhodospirillales</taxon>
        <taxon>Roseiterribacteraceae</taxon>
        <taxon>Roseiterribacter</taxon>
    </lineage>
</organism>
<dbReference type="EC" id="2.7.7.13" evidence="2"/>
<keyword evidence="13" id="KW-1185">Reference proteome</keyword>
<dbReference type="Gene3D" id="2.60.120.10">
    <property type="entry name" value="Jelly Rolls"/>
    <property type="match status" value="1"/>
</dbReference>
<dbReference type="SUPFAM" id="SSF53448">
    <property type="entry name" value="Nucleotide-diphospho-sugar transferases"/>
    <property type="match status" value="1"/>
</dbReference>
<dbReference type="GO" id="GO:0009298">
    <property type="term" value="P:GDP-mannose biosynthetic process"/>
    <property type="evidence" value="ECO:0007669"/>
    <property type="project" value="TreeGrafter"/>
</dbReference>
<sequence length="473" mass="50798">MQAKIFPVILSGGSGTRLWPLSRDLLPKQLIPLVASNSLLAETARRVAGAGFAGPLVVCNEDHRFIVAEQLRAVGCTPTAIVLEPVARNTAPAVAAAAAIALARDPDALLLVLPSDHVISDEAAFAKAAAMAAKAAERGKLVTFGITPTKPETGYGYIARGKVLDGVPGAYEVERFVEKPDRATAESYVASGTWTWNSGMFLFPAKLLLAELSRFDAAIVDAAMKSVEKAESDLVFTRLNRDAFADAPSQSIDYALMEKTDKAAVVPADLGWSDVGSWSAMWELGDKDNHGNVAIGDVIALDTEGCYLRGDGHLIATLGLKDVVLVVGKDVVMAASKDRAQDVKKIVTELKSRGRKEAEAHPVVFRPWGNYETIDAGPGFQVKRITVKPGQKLSLQKHAHRAEHWVVVSGTARVTRDDDILTLRANMSTYIPLGAVHRLENPGTSPLELIEVQSGSYLGEDDIVRLSDDYGRQ</sequence>
<feature type="domain" description="Mannose-6-phosphate isomerase type II C-terminal" evidence="10">
    <location>
        <begin position="354"/>
        <end position="468"/>
    </location>
</feature>
<dbReference type="PANTHER" id="PTHR46390">
    <property type="entry name" value="MANNOSE-1-PHOSPHATE GUANYLYLTRANSFERASE"/>
    <property type="match status" value="1"/>
</dbReference>
<dbReference type="InterPro" id="IPR051161">
    <property type="entry name" value="Mannose-6P_isomerase_type2"/>
</dbReference>
<dbReference type="InterPro" id="IPR014710">
    <property type="entry name" value="RmlC-like_jellyroll"/>
</dbReference>
<dbReference type="GO" id="GO:0000271">
    <property type="term" value="P:polysaccharide biosynthetic process"/>
    <property type="evidence" value="ECO:0007669"/>
    <property type="project" value="InterPro"/>
</dbReference>
<dbReference type="FunFam" id="2.60.120.10:FF:000032">
    <property type="entry name" value="Mannose-1-phosphate guanylyltransferase/mannose-6-phosphate isomerase"/>
    <property type="match status" value="1"/>
</dbReference>
<dbReference type="GO" id="GO:0004475">
    <property type="term" value="F:mannose-1-phosphate guanylyltransferase (GTP) activity"/>
    <property type="evidence" value="ECO:0007669"/>
    <property type="project" value="UniProtKB-EC"/>
</dbReference>
<dbReference type="NCBIfam" id="TIGR01479">
    <property type="entry name" value="GMP_PMI"/>
    <property type="match status" value="1"/>
</dbReference>
<evidence type="ECO:0000259" key="11">
    <source>
        <dbReference type="Pfam" id="PF22640"/>
    </source>
</evidence>
<dbReference type="Pfam" id="PF22640">
    <property type="entry name" value="ManC_GMP_beta-helix"/>
    <property type="match status" value="1"/>
</dbReference>
<gene>
    <name evidence="12" type="primary">xanB</name>
    <name evidence="12" type="ORF">TMPK1_36760</name>
</gene>
<dbReference type="InterPro" id="IPR006375">
    <property type="entry name" value="Man1P_GuaTrfase/Man6P_Isoase"/>
</dbReference>
<comment type="similarity">
    <text evidence="1 8">Belongs to the mannose-6-phosphate isomerase type 2 family.</text>
</comment>
<protein>
    <recommendedName>
        <fullName evidence="2">mannose-1-phosphate guanylyltransferase</fullName>
        <ecNumber evidence="2">2.7.7.13</ecNumber>
    </recommendedName>
</protein>
<evidence type="ECO:0000256" key="2">
    <source>
        <dbReference type="ARBA" id="ARBA00012387"/>
    </source>
</evidence>
<dbReference type="FunFam" id="3.90.550.10:FF:000046">
    <property type="entry name" value="Mannose-1-phosphate guanylyltransferase (GDP)"/>
    <property type="match status" value="1"/>
</dbReference>
<keyword evidence="6" id="KW-0342">GTP-binding</keyword>
<comment type="caution">
    <text evidence="12">The sequence shown here is derived from an EMBL/GenBank/DDBJ whole genome shotgun (WGS) entry which is preliminary data.</text>
</comment>
<evidence type="ECO:0000256" key="5">
    <source>
        <dbReference type="ARBA" id="ARBA00022741"/>
    </source>
</evidence>
<dbReference type="Gene3D" id="3.90.550.10">
    <property type="entry name" value="Spore Coat Polysaccharide Biosynthesis Protein SpsA, Chain A"/>
    <property type="match status" value="1"/>
</dbReference>
<dbReference type="CDD" id="cd02213">
    <property type="entry name" value="cupin_PMI_typeII_C"/>
    <property type="match status" value="1"/>
</dbReference>
<accession>A0A8S8XHP8</accession>
<proteinExistence type="inferred from homology"/>
<dbReference type="PANTHER" id="PTHR46390:SF1">
    <property type="entry name" value="MANNOSE-1-PHOSPHATE GUANYLYLTRANSFERASE"/>
    <property type="match status" value="1"/>
</dbReference>
<dbReference type="InterPro" id="IPR001538">
    <property type="entry name" value="Man6P_isomerase-2_C"/>
</dbReference>
<evidence type="ECO:0000259" key="9">
    <source>
        <dbReference type="Pfam" id="PF00483"/>
    </source>
</evidence>